<gene>
    <name evidence="2" type="primary">LOC116280359</name>
</gene>
<name>A0ABM5D5L5_VICPA</name>
<protein>
    <submittedName>
        <fullName evidence="2">Uncharacterized protein</fullName>
    </submittedName>
</protein>
<evidence type="ECO:0000313" key="2">
    <source>
        <dbReference type="RefSeq" id="XP_072816198.1"/>
    </source>
</evidence>
<reference evidence="2" key="1">
    <citation type="submission" date="2025-08" db="UniProtKB">
        <authorList>
            <consortium name="RefSeq"/>
        </authorList>
    </citation>
    <scope>IDENTIFICATION</scope>
</reference>
<proteinExistence type="predicted"/>
<sequence>MGGIPGPTVNMRGKQLKSRKAKYPKSTYVLLNLSGKVVGWPASSLRKPLSSVHWWSSHYGTTGTRLPDPLPSFTTSSPFSAAGRRAMLPQLYRSPPCLTCPPGPPYTQPFDGSGPRCRPRRGEGDAGVLFQSLGHPKPVNIREPTQLPTSRPHICFSTTCQHSLASPNVNFVTSANHGLLVNTEKSAVTGGQSLRWLQSESEHNRTFLVAEDFRGTGPTLAPAPGRRWHMLNRTYRKTIHRAGNLH</sequence>
<dbReference type="GeneID" id="116280359"/>
<dbReference type="Proteomes" id="UP001652581">
    <property type="component" value="Chromosome 4"/>
</dbReference>
<organism evidence="1 2">
    <name type="scientific">Vicugna pacos</name>
    <name type="common">Alpaca</name>
    <name type="synonym">Lama pacos</name>
    <dbReference type="NCBI Taxonomy" id="30538"/>
    <lineage>
        <taxon>Eukaryota</taxon>
        <taxon>Metazoa</taxon>
        <taxon>Chordata</taxon>
        <taxon>Craniata</taxon>
        <taxon>Vertebrata</taxon>
        <taxon>Euteleostomi</taxon>
        <taxon>Mammalia</taxon>
        <taxon>Eutheria</taxon>
        <taxon>Laurasiatheria</taxon>
        <taxon>Artiodactyla</taxon>
        <taxon>Tylopoda</taxon>
        <taxon>Camelidae</taxon>
        <taxon>Vicugna</taxon>
    </lineage>
</organism>
<evidence type="ECO:0000313" key="1">
    <source>
        <dbReference type="Proteomes" id="UP001652581"/>
    </source>
</evidence>
<accession>A0ABM5D5L5</accession>
<keyword evidence="1" id="KW-1185">Reference proteome</keyword>
<dbReference type="RefSeq" id="XP_072816198.1">
    <property type="nucleotide sequence ID" value="XM_072960097.1"/>
</dbReference>